<dbReference type="EMBL" id="JASNJD010000008">
    <property type="protein sequence ID" value="MDK3018450.1"/>
    <property type="molecule type" value="Genomic_DNA"/>
</dbReference>
<evidence type="ECO:0000313" key="2">
    <source>
        <dbReference type="EMBL" id="MDK3018450.1"/>
    </source>
</evidence>
<evidence type="ECO:0008006" key="4">
    <source>
        <dbReference type="Google" id="ProtNLM"/>
    </source>
</evidence>
<feature type="coiled-coil region" evidence="1">
    <location>
        <begin position="8"/>
        <end position="64"/>
    </location>
</feature>
<dbReference type="Proteomes" id="UP001243757">
    <property type="component" value="Unassembled WGS sequence"/>
</dbReference>
<protein>
    <recommendedName>
        <fullName evidence="4">Coiled coil domain-containing protein</fullName>
    </recommendedName>
</protein>
<comment type="caution">
    <text evidence="2">The sequence shown here is derived from an EMBL/GenBank/DDBJ whole genome shotgun (WGS) entry which is preliminary data.</text>
</comment>
<accession>A0ABT7F1K1</accession>
<gene>
    <name evidence="2" type="ORF">QO033_12245</name>
</gene>
<keyword evidence="1" id="KW-0175">Coiled coil</keyword>
<proteinExistence type="predicted"/>
<sequence>MTDRTAYIDKAQARLKQIDAEIARLGARVEEAEADARIEAQQALDEARSKRREIDQQIARLRDSSGAAWEDIRDGLDSAWDQMSGALRQAADRFH</sequence>
<reference evidence="2 3" key="1">
    <citation type="submission" date="2023-05" db="EMBL/GenBank/DDBJ databases">
        <title>Pseudodonghicola sp. nov.</title>
        <authorList>
            <person name="Huang J."/>
        </authorList>
    </citation>
    <scope>NUCLEOTIDE SEQUENCE [LARGE SCALE GENOMIC DNA]</scope>
    <source>
        <strain evidence="2 3">IC7</strain>
    </source>
</reference>
<organism evidence="2 3">
    <name type="scientific">Pseudodonghicola flavimaris</name>
    <dbReference type="NCBI Taxonomy" id="3050036"/>
    <lineage>
        <taxon>Bacteria</taxon>
        <taxon>Pseudomonadati</taxon>
        <taxon>Pseudomonadota</taxon>
        <taxon>Alphaproteobacteria</taxon>
        <taxon>Rhodobacterales</taxon>
        <taxon>Paracoccaceae</taxon>
        <taxon>Pseudodonghicola</taxon>
    </lineage>
</organism>
<evidence type="ECO:0000256" key="1">
    <source>
        <dbReference type="SAM" id="Coils"/>
    </source>
</evidence>
<name>A0ABT7F1K1_9RHOB</name>
<evidence type="ECO:0000313" key="3">
    <source>
        <dbReference type="Proteomes" id="UP001243757"/>
    </source>
</evidence>
<dbReference type="RefSeq" id="WP_284481267.1">
    <property type="nucleotide sequence ID" value="NZ_JASNJD010000008.1"/>
</dbReference>
<keyword evidence="3" id="KW-1185">Reference proteome</keyword>